<sequence length="268" mass="30363">MLGILIGYYMIGTLYPVVLVREQIVVREKDVPIVIPHLRVLLDVDVVVQAVVQVLLAARQCKGNARARHVAIVCDDGVEAFLGRMPFDEPLEQPHRRRQPEIVDKLVQLLRIPDVVAPGKNQWKSCSAEQRPSFVVNGAFAKRLMISDEFFVRSSQSAFSRRAVQRKSIGVCSRKRDIMLRSHFAMWFLRDSPGLRSGSWDTKSSSMKPDDEVDAWAFTRKPSNFSTQPRSTSARRTTRGALMLSWSSLVRSLVGPMWVGVGIKFWQL</sequence>
<organism evidence="1 2">
    <name type="scientific">Anopheles farauti</name>
    <dbReference type="NCBI Taxonomy" id="69004"/>
    <lineage>
        <taxon>Eukaryota</taxon>
        <taxon>Metazoa</taxon>
        <taxon>Ecdysozoa</taxon>
        <taxon>Arthropoda</taxon>
        <taxon>Hexapoda</taxon>
        <taxon>Insecta</taxon>
        <taxon>Pterygota</taxon>
        <taxon>Neoptera</taxon>
        <taxon>Endopterygota</taxon>
        <taxon>Diptera</taxon>
        <taxon>Nematocera</taxon>
        <taxon>Culicoidea</taxon>
        <taxon>Culicidae</taxon>
        <taxon>Anophelinae</taxon>
        <taxon>Anopheles</taxon>
    </lineage>
</organism>
<dbReference type="AlphaFoldDB" id="A0A182Q7D7"/>
<accession>A0A182Q7D7</accession>
<reference evidence="1" key="2">
    <citation type="submission" date="2020-05" db="UniProtKB">
        <authorList>
            <consortium name="EnsemblMetazoa"/>
        </authorList>
    </citation>
    <scope>IDENTIFICATION</scope>
    <source>
        <strain evidence="1">FAR1</strain>
    </source>
</reference>
<protein>
    <submittedName>
        <fullName evidence="1">Uncharacterized protein</fullName>
    </submittedName>
</protein>
<proteinExistence type="predicted"/>
<dbReference type="EMBL" id="AXCN02001993">
    <property type="status" value="NOT_ANNOTATED_CDS"/>
    <property type="molecule type" value="Genomic_DNA"/>
</dbReference>
<dbReference type="Proteomes" id="UP000075886">
    <property type="component" value="Unassembled WGS sequence"/>
</dbReference>
<dbReference type="EnsemblMetazoa" id="AFAF004523-RA">
    <property type="protein sequence ID" value="AFAF004523-PA"/>
    <property type="gene ID" value="AFAF004523"/>
</dbReference>
<keyword evidence="2" id="KW-1185">Reference proteome</keyword>
<evidence type="ECO:0000313" key="1">
    <source>
        <dbReference type="EnsemblMetazoa" id="AFAF004523-PA"/>
    </source>
</evidence>
<evidence type="ECO:0000313" key="2">
    <source>
        <dbReference type="Proteomes" id="UP000075886"/>
    </source>
</evidence>
<reference evidence="2" key="1">
    <citation type="submission" date="2014-01" db="EMBL/GenBank/DDBJ databases">
        <title>The Genome Sequence of Anopheles farauti FAR1 (V2).</title>
        <authorList>
            <consortium name="The Broad Institute Genomics Platform"/>
            <person name="Neafsey D.E."/>
            <person name="Besansky N."/>
            <person name="Howell P."/>
            <person name="Walton C."/>
            <person name="Young S.K."/>
            <person name="Zeng Q."/>
            <person name="Gargeya S."/>
            <person name="Fitzgerald M."/>
            <person name="Haas B."/>
            <person name="Abouelleil A."/>
            <person name="Allen A.W."/>
            <person name="Alvarado L."/>
            <person name="Arachchi H.M."/>
            <person name="Berlin A.M."/>
            <person name="Chapman S.B."/>
            <person name="Gainer-Dewar J."/>
            <person name="Goldberg J."/>
            <person name="Griggs A."/>
            <person name="Gujja S."/>
            <person name="Hansen M."/>
            <person name="Howarth C."/>
            <person name="Imamovic A."/>
            <person name="Ireland A."/>
            <person name="Larimer J."/>
            <person name="McCowan C."/>
            <person name="Murphy C."/>
            <person name="Pearson M."/>
            <person name="Poon T.W."/>
            <person name="Priest M."/>
            <person name="Roberts A."/>
            <person name="Saif S."/>
            <person name="Shea T."/>
            <person name="Sisk P."/>
            <person name="Sykes S."/>
            <person name="Wortman J."/>
            <person name="Nusbaum C."/>
            <person name="Birren B."/>
        </authorList>
    </citation>
    <scope>NUCLEOTIDE SEQUENCE [LARGE SCALE GENOMIC DNA]</scope>
    <source>
        <strain evidence="2">FAR1</strain>
    </source>
</reference>
<dbReference type="VEuPathDB" id="VectorBase:AFAF004523"/>
<name>A0A182Q7D7_9DIPT</name>